<reference evidence="2" key="1">
    <citation type="submission" date="2025-08" db="UniProtKB">
        <authorList>
            <consortium name="Ensembl"/>
        </authorList>
    </citation>
    <scope>IDENTIFICATION</scope>
</reference>
<dbReference type="AlphaFoldDB" id="A0A8D2DMI4"/>
<evidence type="ECO:0000313" key="3">
    <source>
        <dbReference type="Proteomes" id="UP000694564"/>
    </source>
</evidence>
<keyword evidence="3" id="KW-1185">Reference proteome</keyword>
<dbReference type="GeneTree" id="ENSGT00940000166528"/>
<sequence length="57" mass="6507">MAPSPNGMILKLHFQKDWQQRMATWLARKIRRRWQASLWTPGGGTDPPSPCRPTCSG</sequence>
<reference evidence="2" key="2">
    <citation type="submission" date="2025-09" db="UniProtKB">
        <authorList>
            <consortium name="Ensembl"/>
        </authorList>
    </citation>
    <scope>IDENTIFICATION</scope>
</reference>
<feature type="region of interest" description="Disordered" evidence="1">
    <location>
        <begin position="37"/>
        <end position="57"/>
    </location>
</feature>
<proteinExistence type="predicted"/>
<accession>A0A8D2DMI4</accession>
<name>A0A8D2DMI4_SCIVU</name>
<dbReference type="Ensembl" id="ENSSVLT00005028958.1">
    <property type="protein sequence ID" value="ENSSVLP00005026033.1"/>
    <property type="gene ID" value="ENSSVLG00005020659.1"/>
</dbReference>
<dbReference type="Proteomes" id="UP000694564">
    <property type="component" value="Chromosome 12"/>
</dbReference>
<dbReference type="OrthoDB" id="9606397at2759"/>
<evidence type="ECO:0000256" key="1">
    <source>
        <dbReference type="SAM" id="MobiDB-lite"/>
    </source>
</evidence>
<evidence type="ECO:0000313" key="2">
    <source>
        <dbReference type="Ensembl" id="ENSSVLP00005026033.1"/>
    </source>
</evidence>
<protein>
    <submittedName>
        <fullName evidence="2">Uncharacterized protein</fullName>
    </submittedName>
</protein>
<organism evidence="2 3">
    <name type="scientific">Sciurus vulgaris</name>
    <name type="common">Eurasian red squirrel</name>
    <dbReference type="NCBI Taxonomy" id="55149"/>
    <lineage>
        <taxon>Eukaryota</taxon>
        <taxon>Metazoa</taxon>
        <taxon>Chordata</taxon>
        <taxon>Craniata</taxon>
        <taxon>Vertebrata</taxon>
        <taxon>Euteleostomi</taxon>
        <taxon>Mammalia</taxon>
        <taxon>Eutheria</taxon>
        <taxon>Euarchontoglires</taxon>
        <taxon>Glires</taxon>
        <taxon>Rodentia</taxon>
        <taxon>Sciuromorpha</taxon>
        <taxon>Sciuridae</taxon>
        <taxon>Sciurinae</taxon>
        <taxon>Sciurini</taxon>
        <taxon>Sciurus</taxon>
    </lineage>
</organism>